<dbReference type="OrthoDB" id="2687876at2759"/>
<comment type="caution">
    <text evidence="1">The sequence shown here is derived from an EMBL/GenBank/DDBJ whole genome shotgun (WGS) entry which is preliminary data.</text>
</comment>
<evidence type="ECO:0000313" key="2">
    <source>
        <dbReference type="Proteomes" id="UP000800093"/>
    </source>
</evidence>
<proteinExistence type="predicted"/>
<reference evidence="2" key="1">
    <citation type="journal article" date="2020" name="Stud. Mycol.">
        <title>101 Dothideomycetes genomes: A test case for predicting lifestyles and emergence of pathogens.</title>
        <authorList>
            <person name="Haridas S."/>
            <person name="Albert R."/>
            <person name="Binder M."/>
            <person name="Bloem J."/>
            <person name="LaButti K."/>
            <person name="Salamov A."/>
            <person name="Andreopoulos B."/>
            <person name="Baker S."/>
            <person name="Barry K."/>
            <person name="Bills G."/>
            <person name="Bluhm B."/>
            <person name="Cannon C."/>
            <person name="Castanera R."/>
            <person name="Culley D."/>
            <person name="Daum C."/>
            <person name="Ezra D."/>
            <person name="Gonzalez J."/>
            <person name="Henrissat B."/>
            <person name="Kuo A."/>
            <person name="Liang C."/>
            <person name="Lipzen A."/>
            <person name="Lutzoni F."/>
            <person name="Magnuson J."/>
            <person name="Mondo S."/>
            <person name="Nolan M."/>
            <person name="Ohm R."/>
            <person name="Pangilinan J."/>
            <person name="Park H.-J."/>
            <person name="Ramirez L."/>
            <person name="Alfaro M."/>
            <person name="Sun H."/>
            <person name="Tritt A."/>
            <person name="Yoshinaga Y."/>
            <person name="Zwiers L.-H."/>
            <person name="Turgeon B."/>
            <person name="Goodwin S."/>
            <person name="Spatafora J."/>
            <person name="Crous P."/>
            <person name="Grigoriev I."/>
        </authorList>
    </citation>
    <scope>NUCLEOTIDE SEQUENCE [LARGE SCALE GENOMIC DNA]</scope>
    <source>
        <strain evidence="2">CBS 304.66</strain>
    </source>
</reference>
<evidence type="ECO:0000313" key="1">
    <source>
        <dbReference type="EMBL" id="KAF2260327.1"/>
    </source>
</evidence>
<dbReference type="AlphaFoldDB" id="A0A9P4K2Y0"/>
<organism evidence="1 2">
    <name type="scientific">Lojkania enalia</name>
    <dbReference type="NCBI Taxonomy" id="147567"/>
    <lineage>
        <taxon>Eukaryota</taxon>
        <taxon>Fungi</taxon>
        <taxon>Dikarya</taxon>
        <taxon>Ascomycota</taxon>
        <taxon>Pezizomycotina</taxon>
        <taxon>Dothideomycetes</taxon>
        <taxon>Pleosporomycetidae</taxon>
        <taxon>Pleosporales</taxon>
        <taxon>Pleosporales incertae sedis</taxon>
        <taxon>Lojkania</taxon>
    </lineage>
</organism>
<name>A0A9P4K2Y0_9PLEO</name>
<dbReference type="Proteomes" id="UP000800093">
    <property type="component" value="Unassembled WGS sequence"/>
</dbReference>
<protein>
    <submittedName>
        <fullName evidence="1">Uncharacterized protein</fullName>
    </submittedName>
</protein>
<gene>
    <name evidence="1" type="ORF">CC78DRAFT_589991</name>
</gene>
<sequence length="57" mass="6829">MAECEQYSDFAGYLYILTCKRVCFLCFQRAKDFYYCGVAMRFENSELIFRSLIRCLV</sequence>
<keyword evidence="2" id="KW-1185">Reference proteome</keyword>
<dbReference type="EMBL" id="ML986684">
    <property type="protein sequence ID" value="KAF2260327.1"/>
    <property type="molecule type" value="Genomic_DNA"/>
</dbReference>
<accession>A0A9P4K2Y0</accession>